<name>A0ACC1BCY8_9ROSI</name>
<evidence type="ECO:0000313" key="1">
    <source>
        <dbReference type="EMBL" id="KAJ0096724.1"/>
    </source>
</evidence>
<gene>
    <name evidence="1" type="ORF">Patl1_28401</name>
</gene>
<organism evidence="1 2">
    <name type="scientific">Pistacia atlantica</name>
    <dbReference type="NCBI Taxonomy" id="434234"/>
    <lineage>
        <taxon>Eukaryota</taxon>
        <taxon>Viridiplantae</taxon>
        <taxon>Streptophyta</taxon>
        <taxon>Embryophyta</taxon>
        <taxon>Tracheophyta</taxon>
        <taxon>Spermatophyta</taxon>
        <taxon>Magnoliopsida</taxon>
        <taxon>eudicotyledons</taxon>
        <taxon>Gunneridae</taxon>
        <taxon>Pentapetalae</taxon>
        <taxon>rosids</taxon>
        <taxon>malvids</taxon>
        <taxon>Sapindales</taxon>
        <taxon>Anacardiaceae</taxon>
        <taxon>Pistacia</taxon>
    </lineage>
</organism>
<reference evidence="2" key="1">
    <citation type="journal article" date="2023" name="G3 (Bethesda)">
        <title>Genome assembly and association tests identify interacting loci associated with vigor, precocity, and sex in interspecific pistachio rootstocks.</title>
        <authorList>
            <person name="Palmer W."/>
            <person name="Jacygrad E."/>
            <person name="Sagayaradj S."/>
            <person name="Cavanaugh K."/>
            <person name="Han R."/>
            <person name="Bertier L."/>
            <person name="Beede B."/>
            <person name="Kafkas S."/>
            <person name="Golino D."/>
            <person name="Preece J."/>
            <person name="Michelmore R."/>
        </authorList>
    </citation>
    <scope>NUCLEOTIDE SEQUENCE [LARGE SCALE GENOMIC DNA]</scope>
</reference>
<keyword evidence="2" id="KW-1185">Reference proteome</keyword>
<proteinExistence type="predicted"/>
<dbReference type="EMBL" id="CM047901">
    <property type="protein sequence ID" value="KAJ0096724.1"/>
    <property type="molecule type" value="Genomic_DNA"/>
</dbReference>
<accession>A0ACC1BCY8</accession>
<sequence>MWGLDSARLETVGAIPGGRVSTTRAKSLIPLLTLQEKIQQLPDNASTILRLGIPAYEWWSESLHGIATNGPGINFNGTMPSTTSFHQVIVTVGSFYKTFWSKIGPTIATEARAMYNCSQAGLTFLAPTINLFRDPKWGRSQESPGEDPMLVSAYAIEYVKSFQSGKWDGEGGDDGFVFGEKRALKGEGDESDDDEGLTLYVHHCRRFDLISFVFTLHSVAAPILGVDSPTSLASPRLQSSNIEA</sequence>
<evidence type="ECO:0000313" key="2">
    <source>
        <dbReference type="Proteomes" id="UP001164250"/>
    </source>
</evidence>
<comment type="caution">
    <text evidence="1">The sequence shown here is derived from an EMBL/GenBank/DDBJ whole genome shotgun (WGS) entry which is preliminary data.</text>
</comment>
<protein>
    <submittedName>
        <fullName evidence="1">Uncharacterized protein</fullName>
    </submittedName>
</protein>
<dbReference type="Proteomes" id="UP001164250">
    <property type="component" value="Chromosome 5"/>
</dbReference>